<protein>
    <submittedName>
        <fullName evidence="1">Uncharacterized protein</fullName>
    </submittedName>
</protein>
<gene>
    <name evidence="1" type="ORF">K469DRAFT_686702</name>
</gene>
<accession>A0A6A6ET24</accession>
<evidence type="ECO:0000313" key="1">
    <source>
        <dbReference type="EMBL" id="KAF2194724.1"/>
    </source>
</evidence>
<dbReference type="EMBL" id="ML994611">
    <property type="protein sequence ID" value="KAF2194724.1"/>
    <property type="molecule type" value="Genomic_DNA"/>
</dbReference>
<evidence type="ECO:0000313" key="2">
    <source>
        <dbReference type="Proteomes" id="UP000800200"/>
    </source>
</evidence>
<dbReference type="AlphaFoldDB" id="A0A6A6ET24"/>
<dbReference type="Proteomes" id="UP000800200">
    <property type="component" value="Unassembled WGS sequence"/>
</dbReference>
<reference evidence="1" key="1">
    <citation type="journal article" date="2020" name="Stud. Mycol.">
        <title>101 Dothideomycetes genomes: a test case for predicting lifestyles and emergence of pathogens.</title>
        <authorList>
            <person name="Haridas S."/>
            <person name="Albert R."/>
            <person name="Binder M."/>
            <person name="Bloem J."/>
            <person name="Labutti K."/>
            <person name="Salamov A."/>
            <person name="Andreopoulos B."/>
            <person name="Baker S."/>
            <person name="Barry K."/>
            <person name="Bills G."/>
            <person name="Bluhm B."/>
            <person name="Cannon C."/>
            <person name="Castanera R."/>
            <person name="Culley D."/>
            <person name="Daum C."/>
            <person name="Ezra D."/>
            <person name="Gonzalez J."/>
            <person name="Henrissat B."/>
            <person name="Kuo A."/>
            <person name="Liang C."/>
            <person name="Lipzen A."/>
            <person name="Lutzoni F."/>
            <person name="Magnuson J."/>
            <person name="Mondo S."/>
            <person name="Nolan M."/>
            <person name="Ohm R."/>
            <person name="Pangilinan J."/>
            <person name="Park H.-J."/>
            <person name="Ramirez L."/>
            <person name="Alfaro M."/>
            <person name="Sun H."/>
            <person name="Tritt A."/>
            <person name="Yoshinaga Y."/>
            <person name="Zwiers L.-H."/>
            <person name="Turgeon B."/>
            <person name="Goodwin S."/>
            <person name="Spatafora J."/>
            <person name="Crous P."/>
            <person name="Grigoriev I."/>
        </authorList>
    </citation>
    <scope>NUCLEOTIDE SEQUENCE</scope>
    <source>
        <strain evidence="1">CBS 207.26</strain>
    </source>
</reference>
<sequence length="195" mass="22374">MTTDSRSLTLTPAPEQLNDSYFNGGRIIGWRIFSGGYTEVQYVFQYRHAGNATCAIVLKEDLPKHFFFDYHYAGYNNLNSMKRKGPSTSSDLVSILALAWTSPSEPFTLIPVWEEFEKLDGLTDQEGKDVARRRLDEMLDEILLYMEWMDGQKTWESGSKLKELMGQKSLGLFRKLVHLAQEFMDSLNISSKSFC</sequence>
<organism evidence="1 2">
    <name type="scientific">Zopfia rhizophila CBS 207.26</name>
    <dbReference type="NCBI Taxonomy" id="1314779"/>
    <lineage>
        <taxon>Eukaryota</taxon>
        <taxon>Fungi</taxon>
        <taxon>Dikarya</taxon>
        <taxon>Ascomycota</taxon>
        <taxon>Pezizomycotina</taxon>
        <taxon>Dothideomycetes</taxon>
        <taxon>Dothideomycetes incertae sedis</taxon>
        <taxon>Zopfiaceae</taxon>
        <taxon>Zopfia</taxon>
    </lineage>
</organism>
<keyword evidence="2" id="KW-1185">Reference proteome</keyword>
<proteinExistence type="predicted"/>
<name>A0A6A6ET24_9PEZI</name>